<sequence>MKMSTNVIVPCSKGLCQAIQCFLQFIHLLFTKPSSCLTNTFFSRGPLRKNDFTSI</sequence>
<reference evidence="1" key="1">
    <citation type="submission" date="2018-02" db="EMBL/GenBank/DDBJ databases">
        <title>Rhizophora mucronata_Transcriptome.</title>
        <authorList>
            <person name="Meera S.P."/>
            <person name="Sreeshan A."/>
            <person name="Augustine A."/>
        </authorList>
    </citation>
    <scope>NUCLEOTIDE SEQUENCE</scope>
    <source>
        <tissue evidence="1">Leaf</tissue>
    </source>
</reference>
<organism evidence="1">
    <name type="scientific">Rhizophora mucronata</name>
    <name type="common">Asiatic mangrove</name>
    <dbReference type="NCBI Taxonomy" id="61149"/>
    <lineage>
        <taxon>Eukaryota</taxon>
        <taxon>Viridiplantae</taxon>
        <taxon>Streptophyta</taxon>
        <taxon>Embryophyta</taxon>
        <taxon>Tracheophyta</taxon>
        <taxon>Spermatophyta</taxon>
        <taxon>Magnoliopsida</taxon>
        <taxon>eudicotyledons</taxon>
        <taxon>Gunneridae</taxon>
        <taxon>Pentapetalae</taxon>
        <taxon>rosids</taxon>
        <taxon>fabids</taxon>
        <taxon>Malpighiales</taxon>
        <taxon>Rhizophoraceae</taxon>
        <taxon>Rhizophora</taxon>
    </lineage>
</organism>
<accession>A0A2P2IZG5</accession>
<protein>
    <submittedName>
        <fullName evidence="1">Uncharacterized protein</fullName>
    </submittedName>
</protein>
<dbReference type="EMBL" id="GGEC01006089">
    <property type="protein sequence ID" value="MBW86572.1"/>
    <property type="molecule type" value="Transcribed_RNA"/>
</dbReference>
<proteinExistence type="predicted"/>
<evidence type="ECO:0000313" key="1">
    <source>
        <dbReference type="EMBL" id="MBW86572.1"/>
    </source>
</evidence>
<name>A0A2P2IZG5_RHIMU</name>
<dbReference type="AlphaFoldDB" id="A0A2P2IZG5"/>